<comment type="caution">
    <text evidence="2">The sequence shown here is derived from an EMBL/GenBank/DDBJ whole genome shotgun (WGS) entry which is preliminary data.</text>
</comment>
<feature type="region of interest" description="Disordered" evidence="1">
    <location>
        <begin position="38"/>
        <end position="57"/>
    </location>
</feature>
<reference evidence="3" key="1">
    <citation type="submission" date="2023-07" db="EMBL/GenBank/DDBJ databases">
        <title>Molecular identification of indigenous halophilic bacteria isolated from red sea cost, biodegradation of synthetic dyes and assessment of degraded metabolite toxicity.</title>
        <authorList>
            <person name="Chaieb K."/>
            <person name="Altayb H.N."/>
        </authorList>
    </citation>
    <scope>NUCLEOTIDE SEQUENCE [LARGE SCALE GENOMIC DNA]</scope>
    <source>
        <strain evidence="3">K20</strain>
    </source>
</reference>
<dbReference type="RefSeq" id="WP_318526610.1">
    <property type="nucleotide sequence ID" value="NZ_JAIWIU010000242.1"/>
</dbReference>
<evidence type="ECO:0000256" key="1">
    <source>
        <dbReference type="SAM" id="MobiDB-lite"/>
    </source>
</evidence>
<name>A0ABS7YXA2_9VIBR</name>
<dbReference type="Proteomes" id="UP001199044">
    <property type="component" value="Unassembled WGS sequence"/>
</dbReference>
<evidence type="ECO:0000313" key="2">
    <source>
        <dbReference type="EMBL" id="MCA2019054.1"/>
    </source>
</evidence>
<feature type="region of interest" description="Disordered" evidence="1">
    <location>
        <begin position="87"/>
        <end position="141"/>
    </location>
</feature>
<gene>
    <name evidence="2" type="ORF">LDJ79_23295</name>
</gene>
<dbReference type="EMBL" id="JAIWIU010000242">
    <property type="protein sequence ID" value="MCA2019054.1"/>
    <property type="molecule type" value="Genomic_DNA"/>
</dbReference>
<accession>A0ABS7YXA2</accession>
<sequence>APAESEVAEDEFALDDDFDLGDLELGDEELPEFTEEDALASVADEPGETLTEDPITDDEFELADFEVGEDELPEFTEEDALAAAFGESDEHAAQADDNNVLSNDADLDDEQALSNDQLGEADSDPSQEKVAKSAGEIEQEYQEQSLNNWLDETQSEQAPFRFDQPIDARTIDSAGMDLDAMLEVGGEDWNGFNLTPEQQAEIPDDVPAEEEAVWNDTIQNQSPEVAEENWGQQENIENYEPNKKYMTIDELMAQVEEDDERFNPDDEDLKLDVGLNEFPDVIGAISNVDVDLNAEAAGKLDLAKMYVEMNDNKGAIKLLEEAIVDGDDEIRRQAKHLIDVLNGRA</sequence>
<dbReference type="NCBIfam" id="TIGR03504">
    <property type="entry name" value="FimV_Cterm"/>
    <property type="match status" value="1"/>
</dbReference>
<organism evidence="2 3">
    <name type="scientific">Vibrio tritonius</name>
    <dbReference type="NCBI Taxonomy" id="1435069"/>
    <lineage>
        <taxon>Bacteria</taxon>
        <taxon>Pseudomonadati</taxon>
        <taxon>Pseudomonadota</taxon>
        <taxon>Gammaproteobacteria</taxon>
        <taxon>Vibrionales</taxon>
        <taxon>Vibrionaceae</taxon>
        <taxon>Vibrio</taxon>
    </lineage>
</organism>
<feature type="region of interest" description="Disordered" evidence="1">
    <location>
        <begin position="1"/>
        <end position="22"/>
    </location>
</feature>
<keyword evidence="3" id="KW-1185">Reference proteome</keyword>
<feature type="non-terminal residue" evidence="2">
    <location>
        <position position="1"/>
    </location>
</feature>
<proteinExistence type="predicted"/>
<protein>
    <submittedName>
        <fullName evidence="2">AAA family ATPase</fullName>
    </submittedName>
</protein>
<dbReference type="InterPro" id="IPR038440">
    <property type="entry name" value="FimV_C_sf"/>
</dbReference>
<dbReference type="InterPro" id="IPR020011">
    <property type="entry name" value="FimV_C"/>
</dbReference>
<dbReference type="Gene3D" id="1.20.58.2200">
    <property type="match status" value="1"/>
</dbReference>
<evidence type="ECO:0000313" key="3">
    <source>
        <dbReference type="Proteomes" id="UP001199044"/>
    </source>
</evidence>
<feature type="compositionally biased region" description="Acidic residues" evidence="1">
    <location>
        <begin position="45"/>
        <end position="57"/>
    </location>
</feature>